<feature type="region of interest" description="Disordered" evidence="1">
    <location>
        <begin position="1"/>
        <end position="58"/>
    </location>
</feature>
<name>A0A6A5VT33_9PLEO</name>
<accession>A0A6A5VT33</accession>
<reference evidence="2" key="1">
    <citation type="journal article" date="2020" name="Stud. Mycol.">
        <title>101 Dothideomycetes genomes: a test case for predicting lifestyles and emergence of pathogens.</title>
        <authorList>
            <person name="Haridas S."/>
            <person name="Albert R."/>
            <person name="Binder M."/>
            <person name="Bloem J."/>
            <person name="Labutti K."/>
            <person name="Salamov A."/>
            <person name="Andreopoulos B."/>
            <person name="Baker S."/>
            <person name="Barry K."/>
            <person name="Bills G."/>
            <person name="Bluhm B."/>
            <person name="Cannon C."/>
            <person name="Castanera R."/>
            <person name="Culley D."/>
            <person name="Daum C."/>
            <person name="Ezra D."/>
            <person name="Gonzalez J."/>
            <person name="Henrissat B."/>
            <person name="Kuo A."/>
            <person name="Liang C."/>
            <person name="Lipzen A."/>
            <person name="Lutzoni F."/>
            <person name="Magnuson J."/>
            <person name="Mondo S."/>
            <person name="Nolan M."/>
            <person name="Ohm R."/>
            <person name="Pangilinan J."/>
            <person name="Park H.-J."/>
            <person name="Ramirez L."/>
            <person name="Alfaro M."/>
            <person name="Sun H."/>
            <person name="Tritt A."/>
            <person name="Yoshinaga Y."/>
            <person name="Zwiers L.-H."/>
            <person name="Turgeon B."/>
            <person name="Goodwin S."/>
            <person name="Spatafora J."/>
            <person name="Crous P."/>
            <person name="Grigoriev I."/>
        </authorList>
    </citation>
    <scope>NUCLEOTIDE SEQUENCE</scope>
    <source>
        <strain evidence="2">CBS 107.79</strain>
    </source>
</reference>
<dbReference type="Proteomes" id="UP000800036">
    <property type="component" value="Unassembled WGS sequence"/>
</dbReference>
<feature type="compositionally biased region" description="Basic residues" evidence="1">
    <location>
        <begin position="1"/>
        <end position="18"/>
    </location>
</feature>
<protein>
    <submittedName>
        <fullName evidence="2">Uncharacterized protein</fullName>
    </submittedName>
</protein>
<keyword evidence="3" id="KW-1185">Reference proteome</keyword>
<gene>
    <name evidence="2" type="ORF">BU23DRAFT_444523</name>
</gene>
<dbReference type="EMBL" id="ML976656">
    <property type="protein sequence ID" value="KAF1980534.1"/>
    <property type="molecule type" value="Genomic_DNA"/>
</dbReference>
<sequence length="124" mass="14514">MSKRHNRKRTRSRPRHRDSGKANLNHIRNLSVDTNTSFSSTTSSFHQQQNSHFPMVTPPANHWHQTYLAWQDRRHQNEMAREKALEAQRVRFFGGEVGEDISLLEPMLKVVTDLFDGNTDFEDP</sequence>
<dbReference type="OrthoDB" id="4147798at2759"/>
<dbReference type="AlphaFoldDB" id="A0A6A5VT33"/>
<feature type="compositionally biased region" description="Low complexity" evidence="1">
    <location>
        <begin position="34"/>
        <end position="53"/>
    </location>
</feature>
<evidence type="ECO:0000313" key="3">
    <source>
        <dbReference type="Proteomes" id="UP000800036"/>
    </source>
</evidence>
<proteinExistence type="predicted"/>
<evidence type="ECO:0000313" key="2">
    <source>
        <dbReference type="EMBL" id="KAF1980534.1"/>
    </source>
</evidence>
<organism evidence="2 3">
    <name type="scientific">Bimuria novae-zelandiae CBS 107.79</name>
    <dbReference type="NCBI Taxonomy" id="1447943"/>
    <lineage>
        <taxon>Eukaryota</taxon>
        <taxon>Fungi</taxon>
        <taxon>Dikarya</taxon>
        <taxon>Ascomycota</taxon>
        <taxon>Pezizomycotina</taxon>
        <taxon>Dothideomycetes</taxon>
        <taxon>Pleosporomycetidae</taxon>
        <taxon>Pleosporales</taxon>
        <taxon>Massarineae</taxon>
        <taxon>Didymosphaeriaceae</taxon>
        <taxon>Bimuria</taxon>
    </lineage>
</organism>
<evidence type="ECO:0000256" key="1">
    <source>
        <dbReference type="SAM" id="MobiDB-lite"/>
    </source>
</evidence>